<dbReference type="FunFam" id="3.30.200.20:FF:000035">
    <property type="entry name" value="Serine/threonine protein kinase Stk1"/>
    <property type="match status" value="1"/>
</dbReference>
<accession>A0A4V1A307</accession>
<evidence type="ECO:0000256" key="13">
    <source>
        <dbReference type="PROSITE-ProRule" id="PRU10141"/>
    </source>
</evidence>
<feature type="domain" description="PASTA" evidence="16">
    <location>
        <begin position="499"/>
        <end position="566"/>
    </location>
</feature>
<dbReference type="InterPro" id="IPR017441">
    <property type="entry name" value="Protein_kinase_ATP_BS"/>
</dbReference>
<dbReference type="GO" id="GO:0071224">
    <property type="term" value="P:cellular response to peptidoglycan"/>
    <property type="evidence" value="ECO:0007669"/>
    <property type="project" value="UniProtKB-ARBA"/>
</dbReference>
<dbReference type="GO" id="GO:0009847">
    <property type="term" value="P:spore germination"/>
    <property type="evidence" value="ECO:0007669"/>
    <property type="project" value="UniProtKB-ARBA"/>
</dbReference>
<dbReference type="Pfam" id="PF21160">
    <property type="entry name" value="PrkC-like_PASTA-like"/>
    <property type="match status" value="1"/>
</dbReference>
<dbReference type="PROSITE" id="PS50011">
    <property type="entry name" value="PROTEIN_KINASE_DOM"/>
    <property type="match status" value="1"/>
</dbReference>
<dbReference type="PANTHER" id="PTHR43289">
    <property type="entry name" value="MITOGEN-ACTIVATED PROTEIN KINASE KINASE KINASE 20-RELATED"/>
    <property type="match status" value="1"/>
</dbReference>
<gene>
    <name evidence="17" type="primary">pknB</name>
    <name evidence="17" type="ORF">DKZ56_06800</name>
</gene>
<dbReference type="RefSeq" id="WP_208651976.1">
    <property type="nucleotide sequence ID" value="NZ_CP036528.1"/>
</dbReference>
<dbReference type="InterPro" id="IPR005543">
    <property type="entry name" value="PASTA_dom"/>
</dbReference>
<dbReference type="InterPro" id="IPR008271">
    <property type="entry name" value="Ser/Thr_kinase_AS"/>
</dbReference>
<dbReference type="GO" id="GO:0007165">
    <property type="term" value="P:signal transduction"/>
    <property type="evidence" value="ECO:0007669"/>
    <property type="project" value="UniProtKB-ARBA"/>
</dbReference>
<evidence type="ECO:0000256" key="2">
    <source>
        <dbReference type="ARBA" id="ARBA00022527"/>
    </source>
</evidence>
<dbReference type="FunFam" id="1.10.510.10:FF:000021">
    <property type="entry name" value="Serine/threonine protein kinase"/>
    <property type="match status" value="1"/>
</dbReference>
<keyword evidence="3" id="KW-0309">Germination</keyword>
<evidence type="ECO:0000256" key="1">
    <source>
        <dbReference type="ARBA" id="ARBA00012513"/>
    </source>
</evidence>
<dbReference type="SUPFAM" id="SSF56112">
    <property type="entry name" value="Protein kinase-like (PK-like)"/>
    <property type="match status" value="1"/>
</dbReference>
<keyword evidence="14" id="KW-0812">Transmembrane</keyword>
<dbReference type="Pfam" id="PF03793">
    <property type="entry name" value="PASTA"/>
    <property type="match status" value="3"/>
</dbReference>
<protein>
    <recommendedName>
        <fullName evidence="12">Serine/threonine-protein kinase PrkC</fullName>
        <ecNumber evidence="1">2.7.11.1</ecNumber>
    </recommendedName>
</protein>
<evidence type="ECO:0000313" key="17">
    <source>
        <dbReference type="EMBL" id="QBK25590.1"/>
    </source>
</evidence>
<evidence type="ECO:0000256" key="12">
    <source>
        <dbReference type="ARBA" id="ARBA00070041"/>
    </source>
</evidence>
<dbReference type="PROSITE" id="PS51178">
    <property type="entry name" value="PASTA"/>
    <property type="match status" value="3"/>
</dbReference>
<evidence type="ECO:0000256" key="8">
    <source>
        <dbReference type="ARBA" id="ARBA00022968"/>
    </source>
</evidence>
<evidence type="ECO:0000313" key="18">
    <source>
        <dbReference type="Proteomes" id="UP000291151"/>
    </source>
</evidence>
<proteinExistence type="predicted"/>
<evidence type="ECO:0000256" key="10">
    <source>
        <dbReference type="ARBA" id="ARBA00048679"/>
    </source>
</evidence>
<evidence type="ECO:0000256" key="3">
    <source>
        <dbReference type="ARBA" id="ARBA00022544"/>
    </source>
</evidence>
<comment type="catalytic activity">
    <reaction evidence="10">
        <text>L-seryl-[protein] + ATP = O-phospho-L-seryl-[protein] + ADP + H(+)</text>
        <dbReference type="Rhea" id="RHEA:17989"/>
        <dbReference type="Rhea" id="RHEA-COMP:9863"/>
        <dbReference type="Rhea" id="RHEA-COMP:11604"/>
        <dbReference type="ChEBI" id="CHEBI:15378"/>
        <dbReference type="ChEBI" id="CHEBI:29999"/>
        <dbReference type="ChEBI" id="CHEBI:30616"/>
        <dbReference type="ChEBI" id="CHEBI:83421"/>
        <dbReference type="ChEBI" id="CHEBI:456216"/>
        <dbReference type="EC" id="2.7.11.1"/>
    </reaction>
</comment>
<dbReference type="Pfam" id="PF00069">
    <property type="entry name" value="Pkinase"/>
    <property type="match status" value="1"/>
</dbReference>
<keyword evidence="18" id="KW-1185">Reference proteome</keyword>
<dbReference type="GO" id="GO:0004674">
    <property type="term" value="F:protein serine/threonine kinase activity"/>
    <property type="evidence" value="ECO:0007669"/>
    <property type="project" value="UniProtKB-KW"/>
</dbReference>
<dbReference type="NCBIfam" id="NF033483">
    <property type="entry name" value="PknB_PASTA_kin"/>
    <property type="match status" value="1"/>
</dbReference>
<dbReference type="SMART" id="SM00740">
    <property type="entry name" value="PASTA"/>
    <property type="match status" value="3"/>
</dbReference>
<dbReference type="EC" id="2.7.11.1" evidence="1"/>
<dbReference type="Gene3D" id="3.30.10.20">
    <property type="match status" value="3"/>
</dbReference>
<dbReference type="Gene3D" id="1.10.510.10">
    <property type="entry name" value="Transferase(Phosphotransferase) domain 1"/>
    <property type="match status" value="1"/>
</dbReference>
<feature type="binding site" evidence="13">
    <location>
        <position position="40"/>
    </location>
    <ligand>
        <name>ATP</name>
        <dbReference type="ChEBI" id="CHEBI:30616"/>
    </ligand>
</feature>
<sequence>MLEGQRINDRYKVIRLIGGGGMSNVYLAHDMILNRDVAIKVLRYDSTNEEESMRRFHREALSATSLMHPNIVSIYDVGEDGDMHYIVMEYVKGKTLKQYIKENAPLSPARSVQIMKQLTSAISHAHENQIIHRDIKPQNILMDENGNVKITDFGIATSLAATSYTKTNSVMGTVHYLSPEQARGGVATKKSDIYSLGIVLYELLTGEVPFSGESPVSIALKHLQAETPSVRDFDASIPQSLENVILKATAKNPDHRYASVDEMAADLETVLSPARRNEPKFRPPVDNEETKAIPIIKESLPIDDMVKTKEIKAATPKKEKIVKDGKEEVKKKKQKKNRKKLWTIIGAAALLLILGIIVFINLILPDKVEIPDVSNMEVEEATEVLEKAGFEVGEIREKNSDEVEEGHVIETDPKAGLTRAKGSKIDIIVSIGNEEMEMKDYVGKQLNQVLSIISDEFKDVKVIEEYSNQTEGTILSQDPSPGEKVVPEETVVTLTVSKGKQIGTVVDLTGYNQSAMREYEKSSGYKIKIVEEVYSDDIPAGSVVSQNPKPNTKLEVGESINVVISKGPKKKQEKLYVKDIVIPYDHALMGQEQRVKIFIQDKSNTMVKPFDEFTITEDTTYRIQLTIEEGSTAAYRIEKDSVVIEEETIPFDKIN</sequence>
<dbReference type="CDD" id="cd06577">
    <property type="entry name" value="PASTA_pknB"/>
    <property type="match status" value="3"/>
</dbReference>
<keyword evidence="7 13" id="KW-0067">ATP-binding</keyword>
<feature type="domain" description="PASTA" evidence="16">
    <location>
        <begin position="364"/>
        <end position="431"/>
    </location>
</feature>
<keyword evidence="8" id="KW-0735">Signal-anchor</keyword>
<feature type="domain" description="PASTA" evidence="16">
    <location>
        <begin position="432"/>
        <end position="498"/>
    </location>
</feature>
<keyword evidence="6 17" id="KW-0418">Kinase</keyword>
<dbReference type="InterPro" id="IPR011009">
    <property type="entry name" value="Kinase-like_dom_sf"/>
</dbReference>
<dbReference type="Proteomes" id="UP000291151">
    <property type="component" value="Chromosome"/>
</dbReference>
<dbReference type="PROSITE" id="PS00107">
    <property type="entry name" value="PROTEIN_KINASE_ATP"/>
    <property type="match status" value="1"/>
</dbReference>
<keyword evidence="2" id="KW-0723">Serine/threonine-protein kinase</keyword>
<dbReference type="KEGG" id="uth:DKZ56_06800"/>
<name>A0A4V1A307_9BACL</name>
<feature type="transmembrane region" description="Helical" evidence="14">
    <location>
        <begin position="341"/>
        <end position="364"/>
    </location>
</feature>
<evidence type="ECO:0000259" key="15">
    <source>
        <dbReference type="PROSITE" id="PS50011"/>
    </source>
</evidence>
<dbReference type="Gene3D" id="3.30.200.20">
    <property type="entry name" value="Phosphorylase Kinase, domain 1"/>
    <property type="match status" value="1"/>
</dbReference>
<evidence type="ECO:0000259" key="16">
    <source>
        <dbReference type="PROSITE" id="PS51178"/>
    </source>
</evidence>
<dbReference type="CDD" id="cd14014">
    <property type="entry name" value="STKc_PknB_like"/>
    <property type="match status" value="1"/>
</dbReference>
<keyword evidence="14" id="KW-1133">Transmembrane helix</keyword>
<comment type="subcellular location">
    <subcellularLocation>
        <location evidence="11">Spore membrane</location>
        <topology evidence="11">Single-pass type II membrane protein</topology>
    </subcellularLocation>
</comment>
<evidence type="ECO:0000256" key="7">
    <source>
        <dbReference type="ARBA" id="ARBA00022840"/>
    </source>
</evidence>
<evidence type="ECO:0000256" key="4">
    <source>
        <dbReference type="ARBA" id="ARBA00022679"/>
    </source>
</evidence>
<feature type="domain" description="Protein kinase" evidence="15">
    <location>
        <begin position="11"/>
        <end position="271"/>
    </location>
</feature>
<keyword evidence="5 13" id="KW-0547">Nucleotide-binding</keyword>
<dbReference type="EMBL" id="CP036528">
    <property type="protein sequence ID" value="QBK25590.1"/>
    <property type="molecule type" value="Genomic_DNA"/>
</dbReference>
<dbReference type="Gene3D" id="2.60.40.2560">
    <property type="match status" value="1"/>
</dbReference>
<evidence type="ECO:0000256" key="5">
    <source>
        <dbReference type="ARBA" id="ARBA00022741"/>
    </source>
</evidence>
<dbReference type="GO" id="GO:0005524">
    <property type="term" value="F:ATP binding"/>
    <property type="evidence" value="ECO:0007669"/>
    <property type="project" value="UniProtKB-UniRule"/>
</dbReference>
<comment type="catalytic activity">
    <reaction evidence="9">
        <text>L-threonyl-[protein] + ATP = O-phospho-L-threonyl-[protein] + ADP + H(+)</text>
        <dbReference type="Rhea" id="RHEA:46608"/>
        <dbReference type="Rhea" id="RHEA-COMP:11060"/>
        <dbReference type="Rhea" id="RHEA-COMP:11605"/>
        <dbReference type="ChEBI" id="CHEBI:15378"/>
        <dbReference type="ChEBI" id="CHEBI:30013"/>
        <dbReference type="ChEBI" id="CHEBI:30616"/>
        <dbReference type="ChEBI" id="CHEBI:61977"/>
        <dbReference type="ChEBI" id="CHEBI:456216"/>
        <dbReference type="EC" id="2.7.11.1"/>
    </reaction>
</comment>
<organism evidence="17 18">
    <name type="scientific">Ureibacillus thermophilus</name>
    <dbReference type="NCBI Taxonomy" id="367743"/>
    <lineage>
        <taxon>Bacteria</taxon>
        <taxon>Bacillati</taxon>
        <taxon>Bacillota</taxon>
        <taxon>Bacilli</taxon>
        <taxon>Bacillales</taxon>
        <taxon>Caryophanaceae</taxon>
        <taxon>Ureibacillus</taxon>
    </lineage>
</organism>
<dbReference type="InterPro" id="IPR000719">
    <property type="entry name" value="Prot_kinase_dom"/>
</dbReference>
<dbReference type="SMART" id="SM00220">
    <property type="entry name" value="S_TKc"/>
    <property type="match status" value="1"/>
</dbReference>
<evidence type="ECO:0000256" key="6">
    <source>
        <dbReference type="ARBA" id="ARBA00022777"/>
    </source>
</evidence>
<dbReference type="AlphaFoldDB" id="A0A4V1A307"/>
<keyword evidence="4" id="KW-0808">Transferase</keyword>
<evidence type="ECO:0000256" key="14">
    <source>
        <dbReference type="SAM" id="Phobius"/>
    </source>
</evidence>
<dbReference type="PANTHER" id="PTHR43289:SF34">
    <property type="entry name" value="SERINE_THREONINE-PROTEIN KINASE YBDM-RELATED"/>
    <property type="match status" value="1"/>
</dbReference>
<evidence type="ECO:0000256" key="11">
    <source>
        <dbReference type="ARBA" id="ARBA00060432"/>
    </source>
</evidence>
<keyword evidence="14" id="KW-0472">Membrane</keyword>
<reference evidence="17 18" key="1">
    <citation type="submission" date="2019-02" db="EMBL/GenBank/DDBJ databases">
        <title>Ureibacillus thermophilus.</title>
        <authorList>
            <person name="Sunny J.S."/>
            <person name="Natarajan A."/>
            <person name="Saleena L.M."/>
        </authorList>
    </citation>
    <scope>NUCLEOTIDE SEQUENCE [LARGE SCALE GENOMIC DNA]</scope>
    <source>
        <strain evidence="17 18">LM102</strain>
    </source>
</reference>
<dbReference type="PROSITE" id="PS00108">
    <property type="entry name" value="PROTEIN_KINASE_ST"/>
    <property type="match status" value="1"/>
</dbReference>
<evidence type="ECO:0000256" key="9">
    <source>
        <dbReference type="ARBA" id="ARBA00047899"/>
    </source>
</evidence>